<keyword evidence="6 8" id="KW-1133">Transmembrane helix</keyword>
<evidence type="ECO:0000256" key="3">
    <source>
        <dbReference type="ARBA" id="ARBA00017057"/>
    </source>
</evidence>
<evidence type="ECO:0000256" key="5">
    <source>
        <dbReference type="ARBA" id="ARBA00022824"/>
    </source>
</evidence>
<organism evidence="11">
    <name type="scientific">Perkinsus marinus (strain ATCC 50983 / TXsc)</name>
    <dbReference type="NCBI Taxonomy" id="423536"/>
    <lineage>
        <taxon>Eukaryota</taxon>
        <taxon>Sar</taxon>
        <taxon>Alveolata</taxon>
        <taxon>Perkinsozoa</taxon>
        <taxon>Perkinsea</taxon>
        <taxon>Perkinsida</taxon>
        <taxon>Perkinsidae</taxon>
        <taxon>Perkinsus</taxon>
    </lineage>
</organism>
<dbReference type="OrthoDB" id="676979at2759"/>
<dbReference type="Pfam" id="PF06703">
    <property type="entry name" value="SPC25"/>
    <property type="match status" value="1"/>
</dbReference>
<comment type="subcellular location">
    <subcellularLocation>
        <location evidence="1 8">Endoplasmic reticulum membrane</location>
        <topology evidence="1 8">Multi-pass membrane protein</topology>
    </subcellularLocation>
</comment>
<keyword evidence="11" id="KW-1185">Reference proteome</keyword>
<dbReference type="GO" id="GO:0005787">
    <property type="term" value="C:signal peptidase complex"/>
    <property type="evidence" value="ECO:0007669"/>
    <property type="project" value="UniProtKB-UniRule"/>
</dbReference>
<feature type="compositionally biased region" description="Low complexity" evidence="9">
    <location>
        <begin position="9"/>
        <end position="18"/>
    </location>
</feature>
<dbReference type="GeneID" id="9044977"/>
<dbReference type="Proteomes" id="UP000007800">
    <property type="component" value="Unassembled WGS sequence"/>
</dbReference>
<feature type="transmembrane region" description="Helical" evidence="8">
    <location>
        <begin position="106"/>
        <end position="129"/>
    </location>
</feature>
<protein>
    <recommendedName>
        <fullName evidence="3 8">Signal peptidase complex subunit 2</fullName>
    </recommendedName>
</protein>
<feature type="region of interest" description="Disordered" evidence="9">
    <location>
        <begin position="1"/>
        <end position="31"/>
    </location>
</feature>
<dbReference type="InterPro" id="IPR009582">
    <property type="entry name" value="Spc2/SPCS2"/>
</dbReference>
<evidence type="ECO:0000313" key="11">
    <source>
        <dbReference type="Proteomes" id="UP000007800"/>
    </source>
</evidence>
<comment type="function">
    <text evidence="8">Component of the signal peptidase complex (SPC) which catalyzes the cleavage of N-terminal signal sequences from nascent proteins as they are translocated into the lumen of the endoplasmic reticulum. Enhances the enzymatic activity of SPC and facilitates the interactions between different components of the translocation site.</text>
</comment>
<accession>C5KM31</accession>
<dbReference type="GO" id="GO:0008233">
    <property type="term" value="F:peptidase activity"/>
    <property type="evidence" value="ECO:0007669"/>
    <property type="project" value="UniProtKB-UniRule"/>
</dbReference>
<dbReference type="AlphaFoldDB" id="C5KM31"/>
<reference evidence="10 11" key="1">
    <citation type="submission" date="2008-07" db="EMBL/GenBank/DDBJ databases">
        <authorList>
            <person name="El-Sayed N."/>
            <person name="Caler E."/>
            <person name="Inman J."/>
            <person name="Amedeo P."/>
            <person name="Hass B."/>
            <person name="Wortman J."/>
        </authorList>
    </citation>
    <scope>NUCLEOTIDE SEQUENCE [LARGE SCALE GENOMIC DNA]</scope>
    <source>
        <strain evidence="11">ATCC 50983 / TXsc</strain>
    </source>
</reference>
<evidence type="ECO:0000256" key="2">
    <source>
        <dbReference type="ARBA" id="ARBA00007324"/>
    </source>
</evidence>
<feature type="transmembrane region" description="Helical" evidence="8">
    <location>
        <begin position="81"/>
        <end position="100"/>
    </location>
</feature>
<comment type="similarity">
    <text evidence="2 8">Belongs to the SPCS2 family.</text>
</comment>
<evidence type="ECO:0000256" key="8">
    <source>
        <dbReference type="RuleBase" id="RU368033"/>
    </source>
</evidence>
<dbReference type="InParanoid" id="C5KM31"/>
<evidence type="ECO:0000256" key="4">
    <source>
        <dbReference type="ARBA" id="ARBA00022692"/>
    </source>
</evidence>
<proteinExistence type="inferred from homology"/>
<name>C5KM31_PERM5</name>
<sequence length="214" mass="23783">MAGGSATANNNKKQQQNQRGDRGASGPRVEVPHGIEPRKLAGAAGNLYSSYEVVKTVNDFLGEALPALGYIENTSLPWMRIVLMTLACTAGVIGQFFLKFPADASLLRFCVLGYFLFSGITCVVDMLWMKSSGMQISDRETGERIFVDVEMPGFGSNLVLRLRSYQSNLSEEIRESIGNYFHEDGELDGQKLLTRFDVLYRRFAAHRRGDLKAE</sequence>
<dbReference type="RefSeq" id="XP_002782655.1">
    <property type="nucleotide sequence ID" value="XM_002782609.1"/>
</dbReference>
<keyword evidence="4 8" id="KW-0812">Transmembrane</keyword>
<keyword evidence="7 8" id="KW-0472">Membrane</keyword>
<dbReference type="EMBL" id="GG674250">
    <property type="protein sequence ID" value="EER14450.1"/>
    <property type="molecule type" value="Genomic_DNA"/>
</dbReference>
<keyword evidence="5 8" id="KW-0256">Endoplasmic reticulum</keyword>
<evidence type="ECO:0000256" key="9">
    <source>
        <dbReference type="SAM" id="MobiDB-lite"/>
    </source>
</evidence>
<evidence type="ECO:0000313" key="10">
    <source>
        <dbReference type="EMBL" id="EER14450.1"/>
    </source>
</evidence>
<evidence type="ECO:0000256" key="6">
    <source>
        <dbReference type="ARBA" id="ARBA00022989"/>
    </source>
</evidence>
<dbReference type="GO" id="GO:0006465">
    <property type="term" value="P:signal peptide processing"/>
    <property type="evidence" value="ECO:0007669"/>
    <property type="project" value="UniProtKB-UniRule"/>
</dbReference>
<evidence type="ECO:0000256" key="7">
    <source>
        <dbReference type="ARBA" id="ARBA00023136"/>
    </source>
</evidence>
<evidence type="ECO:0000256" key="1">
    <source>
        <dbReference type="ARBA" id="ARBA00004477"/>
    </source>
</evidence>
<gene>
    <name evidence="10" type="ORF">Pmar_PMAR021204</name>
</gene>